<dbReference type="Pfam" id="PF13621">
    <property type="entry name" value="Cupin_8"/>
    <property type="match status" value="1"/>
</dbReference>
<sequence length="309" mass="35962">MLNPLPYVDVKSLTPEIFAEKYQRTGTPVVITGLLEQECDWNLEYLCEKLGDREFLFRYYGRDRYKQDKRQWKNIGSGVNMLRMPFTEYAEMLRNRKAHEDDIYLAKASINNTALADTQFLKIIGKQLGLTRPGSKLLLYMGPGGHTASLHYDSMDGTLMQLHGSKKVVLFPPSQTNNLYPFPIHIHFRHGLNMRCWYSQVSLENPDLQSFPKFQEALQFKYDVLLHQGEILYIPSGWWHEVTTLGDEMVCSVTQFWRVYPTLRAVFNRNRWRAGLGNICAIPYLSVSLTMTVFSRDRTQKLGKLLYKL</sequence>
<dbReference type="SMART" id="SM00558">
    <property type="entry name" value="JmjC"/>
    <property type="match status" value="1"/>
</dbReference>
<comment type="caution">
    <text evidence="2">The sequence shown here is derived from an EMBL/GenBank/DDBJ whole genome shotgun (WGS) entry which is preliminary data.</text>
</comment>
<dbReference type="InterPro" id="IPR003347">
    <property type="entry name" value="JmjC_dom"/>
</dbReference>
<name>A0A0C1N283_9CYAN</name>
<dbReference type="STRING" id="1479485.DA73_0244605"/>
<dbReference type="InterPro" id="IPR014710">
    <property type="entry name" value="RmlC-like_jellyroll"/>
</dbReference>
<reference evidence="2" key="1">
    <citation type="journal article" date="2015" name="Genome Announc.">
        <title>Draft Genome Sequence of Tolypothrix boutellei Strain VB521301.</title>
        <authorList>
            <person name="Chandrababunaidu M.M."/>
            <person name="Singh D."/>
            <person name="Sen D."/>
            <person name="Bhan S."/>
            <person name="Das S."/>
            <person name="Gupta A."/>
            <person name="Adhikary S.P."/>
            <person name="Tripathy S."/>
        </authorList>
    </citation>
    <scope>NUCLEOTIDE SEQUENCE</scope>
    <source>
        <strain evidence="2">VB521301</strain>
    </source>
</reference>
<dbReference type="OrthoDB" id="118524at2"/>
<proteinExistence type="predicted"/>
<dbReference type="PANTHER" id="PTHR12461:SF105">
    <property type="entry name" value="HYPOXIA-INDUCIBLE FACTOR 1-ALPHA INHIBITOR"/>
    <property type="match status" value="1"/>
</dbReference>
<dbReference type="SUPFAM" id="SSF51197">
    <property type="entry name" value="Clavaminate synthase-like"/>
    <property type="match status" value="1"/>
</dbReference>
<dbReference type="AlphaFoldDB" id="A0A0C1N283"/>
<dbReference type="EMBL" id="JHEG02000061">
    <property type="protein sequence ID" value="KIE06486.1"/>
    <property type="molecule type" value="Genomic_DNA"/>
</dbReference>
<gene>
    <name evidence="2" type="ORF">DA73_0244605</name>
</gene>
<feature type="domain" description="JmjC" evidence="1">
    <location>
        <begin position="105"/>
        <end position="274"/>
    </location>
</feature>
<evidence type="ECO:0000313" key="2">
    <source>
        <dbReference type="EMBL" id="KIE06486.1"/>
    </source>
</evidence>
<dbReference type="Gene3D" id="2.60.120.10">
    <property type="entry name" value="Jelly Rolls"/>
    <property type="match status" value="1"/>
</dbReference>
<evidence type="ECO:0000259" key="1">
    <source>
        <dbReference type="PROSITE" id="PS51184"/>
    </source>
</evidence>
<accession>A0A0C1N283</accession>
<dbReference type="PROSITE" id="PS51184">
    <property type="entry name" value="JMJC"/>
    <property type="match status" value="1"/>
</dbReference>
<dbReference type="InterPro" id="IPR041667">
    <property type="entry name" value="Cupin_8"/>
</dbReference>
<protein>
    <submittedName>
        <fullName evidence="2">Transcription factor jumonji jmjC domain-containing protein</fullName>
    </submittedName>
</protein>
<organism evidence="2">
    <name type="scientific">Tolypothrix bouteillei VB521301</name>
    <dbReference type="NCBI Taxonomy" id="1479485"/>
    <lineage>
        <taxon>Bacteria</taxon>
        <taxon>Bacillati</taxon>
        <taxon>Cyanobacteriota</taxon>
        <taxon>Cyanophyceae</taxon>
        <taxon>Nostocales</taxon>
        <taxon>Tolypothrichaceae</taxon>
        <taxon>Tolypothrix</taxon>
    </lineage>
</organism>
<dbReference type="PANTHER" id="PTHR12461">
    <property type="entry name" value="HYPOXIA-INDUCIBLE FACTOR 1 ALPHA INHIBITOR-RELATED"/>
    <property type="match status" value="1"/>
</dbReference>